<protein>
    <submittedName>
        <fullName evidence="2">Uncharacterized protein</fullName>
    </submittedName>
</protein>
<name>A0A8S2F6X4_9BILA</name>
<gene>
    <name evidence="2" type="ORF">OVA965_LOCUS30697</name>
    <name evidence="3" type="ORF">TMI583_LOCUS31505</name>
</gene>
<reference evidence="2" key="1">
    <citation type="submission" date="2021-02" db="EMBL/GenBank/DDBJ databases">
        <authorList>
            <person name="Nowell W R."/>
        </authorList>
    </citation>
    <scope>NUCLEOTIDE SEQUENCE</scope>
</reference>
<organism evidence="2 4">
    <name type="scientific">Didymodactylos carnosus</name>
    <dbReference type="NCBI Taxonomy" id="1234261"/>
    <lineage>
        <taxon>Eukaryota</taxon>
        <taxon>Metazoa</taxon>
        <taxon>Spiralia</taxon>
        <taxon>Gnathifera</taxon>
        <taxon>Rotifera</taxon>
        <taxon>Eurotatoria</taxon>
        <taxon>Bdelloidea</taxon>
        <taxon>Philodinida</taxon>
        <taxon>Philodinidae</taxon>
        <taxon>Didymodactylos</taxon>
    </lineage>
</organism>
<dbReference type="EMBL" id="CAJNOK010022479">
    <property type="protein sequence ID" value="CAF1348769.1"/>
    <property type="molecule type" value="Genomic_DNA"/>
</dbReference>
<comment type="caution">
    <text evidence="2">The sequence shown here is derived from an EMBL/GenBank/DDBJ whole genome shotgun (WGS) entry which is preliminary data.</text>
</comment>
<accession>A0A8S2F6X4</accession>
<evidence type="ECO:0000313" key="2">
    <source>
        <dbReference type="EMBL" id="CAF1348769.1"/>
    </source>
</evidence>
<dbReference type="Proteomes" id="UP000682733">
    <property type="component" value="Unassembled WGS sequence"/>
</dbReference>
<dbReference type="Proteomes" id="UP000677228">
    <property type="component" value="Unassembled WGS sequence"/>
</dbReference>
<feature type="coiled-coil region" evidence="1">
    <location>
        <begin position="13"/>
        <end position="51"/>
    </location>
</feature>
<evidence type="ECO:0000256" key="1">
    <source>
        <dbReference type="SAM" id="Coils"/>
    </source>
</evidence>
<sequence>MVSIDSTLKTVIDEAIRIENENYRTELDKALQEARKAKDNVAKQFAAMEDSFQQGKLLATNVSEQIFKELDRILLDNVLNNIKQDIVKSQFINHDKIQIQAYEQSIKQANGENILKYVLDINRYFLELSLKEVRTTIISVTHNHTLSLQELIIQVLNAANDIVQSSQCKDVQFVNNDIGKYIANISQLAVVQQENRFRLTDVVPLPISAPDQFKSGFKNILENLNKVQQQAQIITSGLKAKAFAGCKPPKQKNAFEII</sequence>
<keyword evidence="1" id="KW-0175">Coiled coil</keyword>
<proteinExistence type="predicted"/>
<dbReference type="AlphaFoldDB" id="A0A8S2F6X4"/>
<evidence type="ECO:0000313" key="3">
    <source>
        <dbReference type="EMBL" id="CAF4159513.1"/>
    </source>
</evidence>
<dbReference type="EMBL" id="CAJOBA010044116">
    <property type="protein sequence ID" value="CAF4159513.1"/>
    <property type="molecule type" value="Genomic_DNA"/>
</dbReference>
<evidence type="ECO:0000313" key="4">
    <source>
        <dbReference type="Proteomes" id="UP000677228"/>
    </source>
</evidence>